<evidence type="ECO:0000313" key="3">
    <source>
        <dbReference type="Proteomes" id="UP000273158"/>
    </source>
</evidence>
<sequence>MRQVRALRGAAASAVAVVIAAVSHTIGGGTPPAPWLVLAVALLSWPVATALVGRRPSVLRTSAAVAAAQVLLHVAFAAVGDGAPYLAHDAHSAHAHAAMALSPAAEMAMPHLDPTMLLAHAVAAIVTTVLLVRGERMLRAVARGIRRLLTRPPIAAPRIVRPRTVAVTEPAPPIAVLFLSTLSRRGPPALAR</sequence>
<organism evidence="2 3">
    <name type="scientific">Microbacterium telephonicum</name>
    <dbReference type="NCBI Taxonomy" id="1714841"/>
    <lineage>
        <taxon>Bacteria</taxon>
        <taxon>Bacillati</taxon>
        <taxon>Actinomycetota</taxon>
        <taxon>Actinomycetes</taxon>
        <taxon>Micrococcales</taxon>
        <taxon>Microbacteriaceae</taxon>
        <taxon>Microbacterium</taxon>
    </lineage>
</organism>
<proteinExistence type="predicted"/>
<feature type="transmembrane region" description="Helical" evidence="1">
    <location>
        <begin position="59"/>
        <end position="79"/>
    </location>
</feature>
<dbReference type="EMBL" id="RCDB01000003">
    <property type="protein sequence ID" value="RLK47559.1"/>
    <property type="molecule type" value="Genomic_DNA"/>
</dbReference>
<feature type="transmembrane region" description="Helical" evidence="1">
    <location>
        <begin position="117"/>
        <end position="134"/>
    </location>
</feature>
<dbReference type="AlphaFoldDB" id="A0A498BX53"/>
<protein>
    <submittedName>
        <fullName evidence="2">Uncharacterized protein</fullName>
    </submittedName>
</protein>
<name>A0A498BX53_9MICO</name>
<accession>A0A498BX53</accession>
<keyword evidence="1" id="KW-1133">Transmembrane helix</keyword>
<evidence type="ECO:0000313" key="2">
    <source>
        <dbReference type="EMBL" id="RLK47559.1"/>
    </source>
</evidence>
<keyword evidence="1" id="KW-0472">Membrane</keyword>
<comment type="caution">
    <text evidence="2">The sequence shown here is derived from an EMBL/GenBank/DDBJ whole genome shotgun (WGS) entry which is preliminary data.</text>
</comment>
<feature type="transmembrane region" description="Helical" evidence="1">
    <location>
        <begin position="35"/>
        <end position="52"/>
    </location>
</feature>
<keyword evidence="1" id="KW-0812">Transmembrane</keyword>
<reference evidence="2 3" key="1">
    <citation type="journal article" date="2015" name="Stand. Genomic Sci.">
        <title>Genomic Encyclopedia of Bacterial and Archaeal Type Strains, Phase III: the genomes of soil and plant-associated and newly described type strains.</title>
        <authorList>
            <person name="Whitman W.B."/>
            <person name="Woyke T."/>
            <person name="Klenk H.P."/>
            <person name="Zhou Y."/>
            <person name="Lilburn T.G."/>
            <person name="Beck B.J."/>
            <person name="De Vos P."/>
            <person name="Vandamme P."/>
            <person name="Eisen J.A."/>
            <person name="Garrity G."/>
            <person name="Hugenholtz P."/>
            <person name="Kyrpides N.C."/>
        </authorList>
    </citation>
    <scope>NUCLEOTIDE SEQUENCE [LARGE SCALE GENOMIC DNA]</scope>
    <source>
        <strain evidence="2 3">S2T63</strain>
    </source>
</reference>
<evidence type="ECO:0000256" key="1">
    <source>
        <dbReference type="SAM" id="Phobius"/>
    </source>
</evidence>
<gene>
    <name evidence="2" type="ORF">C7474_2149</name>
</gene>
<keyword evidence="3" id="KW-1185">Reference proteome</keyword>
<dbReference type="Proteomes" id="UP000273158">
    <property type="component" value="Unassembled WGS sequence"/>
</dbReference>